<protein>
    <submittedName>
        <fullName evidence="1">Uncharacterized protein</fullName>
    </submittedName>
</protein>
<proteinExistence type="predicted"/>
<reference evidence="1 2" key="1">
    <citation type="submission" date="2018-02" db="EMBL/GenBank/DDBJ databases">
        <title>Complete genome of Nitrosopumilus cobalaminigenes HCA1.</title>
        <authorList>
            <person name="Qin W."/>
            <person name="Zheng Y."/>
            <person name="Stahl D.A."/>
        </authorList>
    </citation>
    <scope>NUCLEOTIDE SEQUENCE [LARGE SCALE GENOMIC DNA]</scope>
    <source>
        <strain evidence="1 2">HCA1</strain>
    </source>
</reference>
<dbReference type="Proteomes" id="UP000509771">
    <property type="component" value="Chromosome"/>
</dbReference>
<name>A0A7D5R691_9ARCH</name>
<dbReference type="AlphaFoldDB" id="A0A7D5R691"/>
<organism evidence="1 2">
    <name type="scientific">Nitrosopumilus cobalaminigenes</name>
    <dbReference type="NCBI Taxonomy" id="1470066"/>
    <lineage>
        <taxon>Archaea</taxon>
        <taxon>Nitrososphaerota</taxon>
        <taxon>Nitrososphaeria</taxon>
        <taxon>Nitrosopumilales</taxon>
        <taxon>Nitrosopumilaceae</taxon>
        <taxon>Nitrosopumilus</taxon>
    </lineage>
</organism>
<keyword evidence="2" id="KW-1185">Reference proteome</keyword>
<sequence length="364" mass="42617">MKSFLFLLFLFCFGSMSYVYADNDIPFWIQNNAHWWSLDKINDDEFAHGVDWLLFDTLLESSSVSSKNNIPHWFKNVASYWTNDLISNVEFIDGLQYLLDQNIISIQRSISISDYKEHRFSGTNEIFKIYAYEKDFYFDNDVPIPKDIQFELKSDYFDLEEITYDSTKQNVVVIIPIFTSSAYWEPGFYNFFRGECGIECLTTNIEFSKFFGFNASDNAVKILSLLGYPFVYDIDVDQNPEILSEFDSVIVLHNEYVTQNEFDAITTHPHVLHLYPNSLYGHISVNYSDDTISLISGHGYPDENIQNGFNWKNENTHPYEFDIECLNWEFYSISNGKMLNCYPEHLIIDDSELLKEIKSLTINK</sequence>
<dbReference type="EMBL" id="CP026993">
    <property type="protein sequence ID" value="QLH03124.1"/>
    <property type="molecule type" value="Genomic_DNA"/>
</dbReference>
<evidence type="ECO:0000313" key="2">
    <source>
        <dbReference type="Proteomes" id="UP000509771"/>
    </source>
</evidence>
<accession>A0A7D5R691</accession>
<evidence type="ECO:0000313" key="1">
    <source>
        <dbReference type="EMBL" id="QLH03124.1"/>
    </source>
</evidence>
<dbReference type="KEGG" id="ncl:C5F47_05960"/>
<gene>
    <name evidence="1" type="ORF">C5F47_05960</name>
</gene>